<dbReference type="PANTHER" id="PTHR24124">
    <property type="entry name" value="ANKYRIN REPEAT FAMILY A"/>
    <property type="match status" value="1"/>
</dbReference>
<feature type="region of interest" description="Disordered" evidence="3">
    <location>
        <begin position="82"/>
        <end position="102"/>
    </location>
</feature>
<evidence type="ECO:0000256" key="1">
    <source>
        <dbReference type="ARBA" id="ARBA00022737"/>
    </source>
</evidence>
<evidence type="ECO:0000256" key="3">
    <source>
        <dbReference type="SAM" id="MobiDB-lite"/>
    </source>
</evidence>
<keyword evidence="5" id="KW-1185">Reference proteome</keyword>
<protein>
    <submittedName>
        <fullName evidence="4">Uncharacterized protein</fullName>
    </submittedName>
</protein>
<keyword evidence="2" id="KW-0040">ANK repeat</keyword>
<keyword evidence="1" id="KW-0677">Repeat</keyword>
<name>A0AAN8KCA8_PATCE</name>
<dbReference type="SUPFAM" id="SSF48403">
    <property type="entry name" value="Ankyrin repeat"/>
    <property type="match status" value="1"/>
</dbReference>
<evidence type="ECO:0000256" key="2">
    <source>
        <dbReference type="ARBA" id="ARBA00023043"/>
    </source>
</evidence>
<proteinExistence type="predicted"/>
<dbReference type="Pfam" id="PF12796">
    <property type="entry name" value="Ank_2"/>
    <property type="match status" value="2"/>
</dbReference>
<evidence type="ECO:0000313" key="5">
    <source>
        <dbReference type="Proteomes" id="UP001347796"/>
    </source>
</evidence>
<dbReference type="Proteomes" id="UP001347796">
    <property type="component" value="Unassembled WGS sequence"/>
</dbReference>
<dbReference type="Gene3D" id="1.25.40.20">
    <property type="entry name" value="Ankyrin repeat-containing domain"/>
    <property type="match status" value="2"/>
</dbReference>
<dbReference type="EMBL" id="JAZGQO010000002">
    <property type="protein sequence ID" value="KAK6192507.1"/>
    <property type="molecule type" value="Genomic_DNA"/>
</dbReference>
<organism evidence="4 5">
    <name type="scientific">Patella caerulea</name>
    <name type="common">Rayed Mediterranean limpet</name>
    <dbReference type="NCBI Taxonomy" id="87958"/>
    <lineage>
        <taxon>Eukaryota</taxon>
        <taxon>Metazoa</taxon>
        <taxon>Spiralia</taxon>
        <taxon>Lophotrochozoa</taxon>
        <taxon>Mollusca</taxon>
        <taxon>Gastropoda</taxon>
        <taxon>Patellogastropoda</taxon>
        <taxon>Patelloidea</taxon>
        <taxon>Patellidae</taxon>
        <taxon>Patella</taxon>
    </lineage>
</organism>
<dbReference type="InterPro" id="IPR036770">
    <property type="entry name" value="Ankyrin_rpt-contain_sf"/>
</dbReference>
<evidence type="ECO:0000313" key="4">
    <source>
        <dbReference type="EMBL" id="KAK6192507.1"/>
    </source>
</evidence>
<comment type="caution">
    <text evidence="4">The sequence shown here is derived from an EMBL/GenBank/DDBJ whole genome shotgun (WGS) entry which is preliminary data.</text>
</comment>
<dbReference type="GO" id="GO:0005634">
    <property type="term" value="C:nucleus"/>
    <property type="evidence" value="ECO:0007669"/>
    <property type="project" value="TreeGrafter"/>
</dbReference>
<gene>
    <name evidence="4" type="ORF">SNE40_003960</name>
</gene>
<sequence length="343" mass="39215">MAEQDETRYQLEELHKDHDLTKQELENLKKQVETLKTRQDEEIEKREREQETYKKQTEEKETLGKKTIGDLETCIKTQPLNTEDILSGGTSSDTCDTSDEEDTPQKQLFDACLDGTLYDIKRIVNKYDVNKGDFLDQTPLFYCCKSDVSPIKKIQYMIKKKANIHMTDNSNDTILHVACRSGTLSTVQYLVDSLGMNVNTEGYLKCTPLFNCCESNVSAIDKIRYLVSQQADIKAMDIYNTTILHWACRYSTVSVIRYLVDELGMDVHVKTSRNDTILHSACLYGATLSTIQYIVDTLSIDVHAKNTDDKTALDFCNESYNTPYETIAYLKDQMNLKSNDIDG</sequence>
<dbReference type="SMART" id="SM00248">
    <property type="entry name" value="ANK"/>
    <property type="match status" value="5"/>
</dbReference>
<dbReference type="GO" id="GO:0010468">
    <property type="term" value="P:regulation of gene expression"/>
    <property type="evidence" value="ECO:0007669"/>
    <property type="project" value="TreeGrafter"/>
</dbReference>
<dbReference type="PANTHER" id="PTHR24124:SF14">
    <property type="entry name" value="CHROMOSOME UNDETERMINED SCAFFOLD_25, WHOLE GENOME SHOTGUN SEQUENCE"/>
    <property type="match status" value="1"/>
</dbReference>
<reference evidence="4 5" key="1">
    <citation type="submission" date="2024-01" db="EMBL/GenBank/DDBJ databases">
        <title>The genome of the rayed Mediterranean limpet Patella caerulea (Linnaeus, 1758).</title>
        <authorList>
            <person name="Anh-Thu Weber A."/>
            <person name="Halstead-Nussloch G."/>
        </authorList>
    </citation>
    <scope>NUCLEOTIDE SEQUENCE [LARGE SCALE GENOMIC DNA]</scope>
    <source>
        <strain evidence="4">AATW-2023a</strain>
        <tissue evidence="4">Whole specimen</tissue>
    </source>
</reference>
<dbReference type="AlphaFoldDB" id="A0AAN8KCA8"/>
<feature type="region of interest" description="Disordered" evidence="3">
    <location>
        <begin position="37"/>
        <end position="61"/>
    </location>
</feature>
<accession>A0AAN8KCA8</accession>
<dbReference type="InterPro" id="IPR002110">
    <property type="entry name" value="Ankyrin_rpt"/>
</dbReference>